<dbReference type="InterPro" id="IPR000640">
    <property type="entry name" value="EFG_V-like"/>
</dbReference>
<evidence type="ECO:0000313" key="10">
    <source>
        <dbReference type="Proteomes" id="UP000178449"/>
    </source>
</evidence>
<reference evidence="9 10" key="1">
    <citation type="journal article" date="2016" name="Nat. Commun.">
        <title>Thousands of microbial genomes shed light on interconnected biogeochemical processes in an aquifer system.</title>
        <authorList>
            <person name="Anantharaman K."/>
            <person name="Brown C.T."/>
            <person name="Hug L.A."/>
            <person name="Sharon I."/>
            <person name="Castelle C.J."/>
            <person name="Probst A.J."/>
            <person name="Thomas B.C."/>
            <person name="Singh A."/>
            <person name="Wilkins M.J."/>
            <person name="Karaoz U."/>
            <person name="Brodie E.L."/>
            <person name="Williams K.H."/>
            <person name="Hubbard S.S."/>
            <person name="Banfield J.F."/>
        </authorList>
    </citation>
    <scope>NUCLEOTIDE SEQUENCE [LARGE SCALE GENOMIC DNA]</scope>
</reference>
<evidence type="ECO:0000256" key="1">
    <source>
        <dbReference type="ARBA" id="ARBA00017872"/>
    </source>
</evidence>
<comment type="function">
    <text evidence="6">Catalyzes the GTP-dependent ribosomal translocation step during translation elongation. During this step, the ribosome changes from the pre-translocational (PRE) to the post-translocational (POST) state as the newly formed A-site-bound peptidyl-tRNA and P-site-bound deacylated tRNA move to the P and E sites, respectively. Catalyzes the coordinated movement of the two tRNA molecules, the mRNA and conformational changes in the ribosome.</text>
</comment>
<sequence>MFGLVFFASLALKDPNNRKIAMSQAITSVHNIAVIGRDGTGKSKLVDAWLHLIAQTPESLIAELPEEESRGITIYNRFYSLAFDQGRINLIDTPGNSNFLPKVGAALSVASGAVLVIAGSGSAESSLRLFETMEAANRPKVIFVNMLDLPDTNWENSVHELELQFNLSPLVLFLPIYQDGQLVGLVDVLSGEPVGGGVLSEGLKEERDRYFQAAIEQLSELDDELMADYLEGRPLDPELINQVLTEGIRTKKLTPLLLGAASKGVGVKQLSLFIAQHFPTHSQNPIWVGMESGGQDAGLVERRPVASEAFSAMVFKTLHDRFSGKLNFALVVSGLLVKGQKVLNSSTGAKIDLNHFARMNGDHTEPIEEAGPGDIIVIEKESHLFANQTLCDPSEPILFEPIAYPVPRCTYHLELTDTSQDNRIIDSLHKVMEEDPSLRLHKNIETGEILLSGMGPLHLEVVREHLKSVYAVEIKLVDPYIAYHETITKSVKVHGRHKKQSGGHGQFGDVYLLLEPLPRGEGVLFESKIVGGVIPKQYIGSVEKGVREALIKGSLGGYLVSDIKVTLVDGSHHSVDSSDQAFVQAGILAIRQGLPDAAPILLEPIMEMEIDLPEADLGRVTKDINARRGRVTGYTYREFTTLIKAECPLAELSDYAVALKNMTQDKGLFSMHLKGHEAVTSHLSKKILAQAQR</sequence>
<dbReference type="GO" id="GO:0097216">
    <property type="term" value="F:guanosine tetraphosphate binding"/>
    <property type="evidence" value="ECO:0007669"/>
    <property type="project" value="UniProtKB-ARBA"/>
</dbReference>
<dbReference type="InterPro" id="IPR035647">
    <property type="entry name" value="EFG_III/V"/>
</dbReference>
<evidence type="ECO:0000259" key="8">
    <source>
        <dbReference type="SMART" id="SM00889"/>
    </source>
</evidence>
<dbReference type="InterPro" id="IPR035649">
    <property type="entry name" value="EFG_V"/>
</dbReference>
<evidence type="ECO:0000256" key="5">
    <source>
        <dbReference type="ARBA" id="ARBA00023134"/>
    </source>
</evidence>
<feature type="domain" description="Elongation factor EFG" evidence="7">
    <location>
        <begin position="600"/>
        <end position="687"/>
    </location>
</feature>
<dbReference type="Pfam" id="PF00009">
    <property type="entry name" value="GTP_EFTU"/>
    <property type="match status" value="1"/>
</dbReference>
<dbReference type="SUPFAM" id="SSF50447">
    <property type="entry name" value="Translation proteins"/>
    <property type="match status" value="1"/>
</dbReference>
<dbReference type="SMART" id="SM00838">
    <property type="entry name" value="EFG_C"/>
    <property type="match status" value="1"/>
</dbReference>
<dbReference type="InterPro" id="IPR009000">
    <property type="entry name" value="Transl_B-barrel_sf"/>
</dbReference>
<organism evidence="9 10">
    <name type="scientific">Candidatus Lambdaproteobacteria bacterium RIFOXYD2_FULL_50_16</name>
    <dbReference type="NCBI Taxonomy" id="1817772"/>
    <lineage>
        <taxon>Bacteria</taxon>
        <taxon>Pseudomonadati</taxon>
        <taxon>Pseudomonadota</taxon>
        <taxon>Candidatus Lambdaproteobacteria</taxon>
    </lineage>
</organism>
<feature type="domain" description="Translation elongation factor EFG/EF2" evidence="8">
    <location>
        <begin position="480"/>
        <end position="598"/>
    </location>
</feature>
<dbReference type="Pfam" id="PF00679">
    <property type="entry name" value="EFG_C"/>
    <property type="match status" value="1"/>
</dbReference>
<protein>
    <recommendedName>
        <fullName evidence="1">Elongation factor G</fullName>
    </recommendedName>
</protein>
<dbReference type="InterPro" id="IPR014721">
    <property type="entry name" value="Ribsml_uS5_D2-typ_fold_subgr"/>
</dbReference>
<keyword evidence="2" id="KW-0547">Nucleotide-binding</keyword>
<accession>A0A1F6G8A3</accession>
<dbReference type="FunFam" id="3.30.230.10:FF:000003">
    <property type="entry name" value="Elongation factor G"/>
    <property type="match status" value="1"/>
</dbReference>
<dbReference type="Proteomes" id="UP000178449">
    <property type="component" value="Unassembled WGS sequence"/>
</dbReference>
<dbReference type="CDD" id="cd03713">
    <property type="entry name" value="EFG_mtEFG_C"/>
    <property type="match status" value="1"/>
</dbReference>
<dbReference type="Gene3D" id="3.30.70.870">
    <property type="entry name" value="Elongation Factor G (Translational Gtpase), domain 3"/>
    <property type="match status" value="1"/>
</dbReference>
<dbReference type="Gene3D" id="3.30.230.10">
    <property type="match status" value="1"/>
</dbReference>
<keyword evidence="5" id="KW-0342">GTP-binding</keyword>
<dbReference type="GO" id="GO:0003924">
    <property type="term" value="F:GTPase activity"/>
    <property type="evidence" value="ECO:0007669"/>
    <property type="project" value="InterPro"/>
</dbReference>
<dbReference type="Gene3D" id="2.40.30.10">
    <property type="entry name" value="Translation factors"/>
    <property type="match status" value="1"/>
</dbReference>
<dbReference type="AlphaFoldDB" id="A0A1F6G8A3"/>
<dbReference type="Pfam" id="PF22042">
    <property type="entry name" value="EF-G_D2"/>
    <property type="match status" value="1"/>
</dbReference>
<dbReference type="InterPro" id="IPR053905">
    <property type="entry name" value="EF-G-like_DII"/>
</dbReference>
<keyword evidence="3" id="KW-0251">Elongation factor</keyword>
<evidence type="ECO:0000256" key="6">
    <source>
        <dbReference type="ARBA" id="ARBA00024731"/>
    </source>
</evidence>
<dbReference type="Pfam" id="PF14492">
    <property type="entry name" value="EFG_III"/>
    <property type="match status" value="1"/>
</dbReference>
<dbReference type="PRINTS" id="PR00315">
    <property type="entry name" value="ELONGATNFCT"/>
</dbReference>
<dbReference type="InterPro" id="IPR020568">
    <property type="entry name" value="Ribosomal_Su5_D2-typ_SF"/>
</dbReference>
<dbReference type="NCBIfam" id="NF009381">
    <property type="entry name" value="PRK12740.1-5"/>
    <property type="match status" value="1"/>
</dbReference>
<dbReference type="InterPro" id="IPR000795">
    <property type="entry name" value="T_Tr_GTP-bd_dom"/>
</dbReference>
<evidence type="ECO:0000313" key="9">
    <source>
        <dbReference type="EMBL" id="OGG94342.1"/>
    </source>
</evidence>
<dbReference type="InterPro" id="IPR041095">
    <property type="entry name" value="EFG_II"/>
</dbReference>
<dbReference type="PANTHER" id="PTHR43261:SF7">
    <property type="entry name" value="ELONGATION FACTOR G-LIKE PROTEIN"/>
    <property type="match status" value="1"/>
</dbReference>
<dbReference type="InterPro" id="IPR005517">
    <property type="entry name" value="Transl_elong_EFG/EF2_IV"/>
</dbReference>
<dbReference type="InterPro" id="IPR027417">
    <property type="entry name" value="P-loop_NTPase"/>
</dbReference>
<evidence type="ECO:0000256" key="2">
    <source>
        <dbReference type="ARBA" id="ARBA00022741"/>
    </source>
</evidence>
<dbReference type="GO" id="GO:0003746">
    <property type="term" value="F:translation elongation factor activity"/>
    <property type="evidence" value="ECO:0007669"/>
    <property type="project" value="UniProtKB-KW"/>
</dbReference>
<name>A0A1F6G8A3_9PROT</name>
<dbReference type="InterPro" id="IPR047872">
    <property type="entry name" value="EFG_IV"/>
</dbReference>
<dbReference type="GO" id="GO:0032790">
    <property type="term" value="P:ribosome disassembly"/>
    <property type="evidence" value="ECO:0007669"/>
    <property type="project" value="TreeGrafter"/>
</dbReference>
<dbReference type="GO" id="GO:0005525">
    <property type="term" value="F:GTP binding"/>
    <property type="evidence" value="ECO:0007669"/>
    <property type="project" value="UniProtKB-KW"/>
</dbReference>
<dbReference type="SMART" id="SM00889">
    <property type="entry name" value="EFG_IV"/>
    <property type="match status" value="1"/>
</dbReference>
<dbReference type="Pfam" id="PF03764">
    <property type="entry name" value="EFG_IV"/>
    <property type="match status" value="1"/>
</dbReference>
<dbReference type="SUPFAM" id="SSF54980">
    <property type="entry name" value="EF-G C-terminal domain-like"/>
    <property type="match status" value="2"/>
</dbReference>
<evidence type="ECO:0000256" key="3">
    <source>
        <dbReference type="ARBA" id="ARBA00022768"/>
    </source>
</evidence>
<dbReference type="EMBL" id="MFNE01000039">
    <property type="protein sequence ID" value="OGG94342.1"/>
    <property type="molecule type" value="Genomic_DNA"/>
</dbReference>
<proteinExistence type="predicted"/>
<dbReference type="CDD" id="cd01434">
    <property type="entry name" value="EFG_mtEFG1_IV"/>
    <property type="match status" value="1"/>
</dbReference>
<evidence type="ECO:0000256" key="4">
    <source>
        <dbReference type="ARBA" id="ARBA00022917"/>
    </source>
</evidence>
<keyword evidence="4" id="KW-0648">Protein biosynthesis</keyword>
<dbReference type="Gene3D" id="3.30.70.240">
    <property type="match status" value="1"/>
</dbReference>
<comment type="caution">
    <text evidence="9">The sequence shown here is derived from an EMBL/GenBank/DDBJ whole genome shotgun (WGS) entry which is preliminary data.</text>
</comment>
<dbReference type="Gene3D" id="3.40.50.300">
    <property type="entry name" value="P-loop containing nucleotide triphosphate hydrolases"/>
    <property type="match status" value="1"/>
</dbReference>
<dbReference type="PANTHER" id="PTHR43261">
    <property type="entry name" value="TRANSLATION ELONGATION FACTOR G-RELATED"/>
    <property type="match status" value="1"/>
</dbReference>
<dbReference type="SUPFAM" id="SSF54211">
    <property type="entry name" value="Ribosomal protein S5 domain 2-like"/>
    <property type="match status" value="1"/>
</dbReference>
<dbReference type="FunFam" id="3.30.70.240:FF:000001">
    <property type="entry name" value="Elongation factor G"/>
    <property type="match status" value="1"/>
</dbReference>
<gene>
    <name evidence="9" type="ORF">A2527_00625</name>
</gene>
<dbReference type="STRING" id="1817772.A2527_00625"/>
<dbReference type="SUPFAM" id="SSF52540">
    <property type="entry name" value="P-loop containing nucleoside triphosphate hydrolases"/>
    <property type="match status" value="1"/>
</dbReference>
<evidence type="ECO:0000259" key="7">
    <source>
        <dbReference type="SMART" id="SM00838"/>
    </source>
</evidence>